<dbReference type="CDD" id="cd00143">
    <property type="entry name" value="PP2Cc"/>
    <property type="match status" value="1"/>
</dbReference>
<dbReference type="PANTHER" id="PTHR13832:SF838">
    <property type="entry name" value="PROTEIN PHOSPHATASE 1H"/>
    <property type="match status" value="1"/>
</dbReference>
<dbReference type="SMART" id="SM00332">
    <property type="entry name" value="PP2Cc"/>
    <property type="match status" value="1"/>
</dbReference>
<dbReference type="Pfam" id="PF00481">
    <property type="entry name" value="PP2C"/>
    <property type="match status" value="2"/>
</dbReference>
<evidence type="ECO:0000313" key="2">
    <source>
        <dbReference type="Proteomes" id="UP001187343"/>
    </source>
</evidence>
<keyword evidence="2" id="KW-1185">Reference proteome</keyword>
<dbReference type="GO" id="GO:0004741">
    <property type="term" value="F:[pyruvate dehydrogenase (acetyl-transferring)]-phosphatase activity"/>
    <property type="evidence" value="ECO:0007669"/>
    <property type="project" value="TreeGrafter"/>
</dbReference>
<reference evidence="1" key="1">
    <citation type="submission" date="2023-08" db="EMBL/GenBank/DDBJ databases">
        <title>Chromosome-level Genome Assembly of mud carp (Cirrhinus molitorella).</title>
        <authorList>
            <person name="Liu H."/>
        </authorList>
    </citation>
    <scope>NUCLEOTIDE SEQUENCE</scope>
    <source>
        <strain evidence="1">Prfri</strain>
        <tissue evidence="1">Muscle</tissue>
    </source>
</reference>
<dbReference type="InterPro" id="IPR001932">
    <property type="entry name" value="PPM-type_phosphatase-like_dom"/>
</dbReference>
<dbReference type="SUPFAM" id="SSF81606">
    <property type="entry name" value="PP2C-like"/>
    <property type="match status" value="1"/>
</dbReference>
<dbReference type="InterPro" id="IPR036457">
    <property type="entry name" value="PPM-type-like_dom_sf"/>
</dbReference>
<comment type="caution">
    <text evidence="1">The sequence shown here is derived from an EMBL/GenBank/DDBJ whole genome shotgun (WGS) entry which is preliminary data.</text>
</comment>
<sequence>MTFQFRRAEGALRLRCVCAPAFSARPRAARDHTHTIIISTTTTTIIIIMMMTRVRSAVSNIIGGIMASGSSAQESHPDLPPRFPYSRPDFLALSPDEVECSADHISRPILILKEMKLPWATGYAEVINAGKSSLNEDQACCEVVELRKRPADPSSPSYTPTRRRSSLPSADVLETIDNTEVKELHFHYWALFDGHGGSGAAVFAAKFLHLHIEEQLQEVLEILQNPALQPPTCLGEENPVHHLHPSAGCSQRGLSRAASLRGAAGAPGSPNTMAPRFFMEKKIKQESLVVGAVENAFKEMDAHIARERMVYTISGGCTALVATYLLGKLYVANAGDSRALIVRGGEIIPMSSSFTPESERQRLQFLAHLQPSLLGNDFTNLEFPRRVTKKEVGKRMLYRDFTMNGWAYKTVQEEDLKFPLIYGEGKKARVLATIGITRGLGDHDLKVHDSDVAIKPFLSCSPEVKIYNLSQFEHGADDVMILATDGLWDVLSNQEVAEAVSGFLGNCDPDDQHRYTMAAQDLVMKARGVLRDRGWRIAGDRLGSGDDISVFIIPLMHGNKQPQPS</sequence>
<dbReference type="Gene3D" id="3.60.40.10">
    <property type="entry name" value="PPM-type phosphatase domain"/>
    <property type="match status" value="1"/>
</dbReference>
<dbReference type="GO" id="GO:0005739">
    <property type="term" value="C:mitochondrion"/>
    <property type="evidence" value="ECO:0007669"/>
    <property type="project" value="TreeGrafter"/>
</dbReference>
<dbReference type="PROSITE" id="PS51746">
    <property type="entry name" value="PPM_2"/>
    <property type="match status" value="1"/>
</dbReference>
<protein>
    <submittedName>
        <fullName evidence="1">Uncharacterized protein</fullName>
    </submittedName>
</protein>
<evidence type="ECO:0000313" key="1">
    <source>
        <dbReference type="EMBL" id="KAK2867701.1"/>
    </source>
</evidence>
<dbReference type="InterPro" id="IPR015655">
    <property type="entry name" value="PP2C"/>
</dbReference>
<proteinExistence type="predicted"/>
<organism evidence="1 2">
    <name type="scientific">Cirrhinus molitorella</name>
    <name type="common">mud carp</name>
    <dbReference type="NCBI Taxonomy" id="172907"/>
    <lineage>
        <taxon>Eukaryota</taxon>
        <taxon>Metazoa</taxon>
        <taxon>Chordata</taxon>
        <taxon>Craniata</taxon>
        <taxon>Vertebrata</taxon>
        <taxon>Euteleostomi</taxon>
        <taxon>Actinopterygii</taxon>
        <taxon>Neopterygii</taxon>
        <taxon>Teleostei</taxon>
        <taxon>Ostariophysi</taxon>
        <taxon>Cypriniformes</taxon>
        <taxon>Cyprinidae</taxon>
        <taxon>Labeoninae</taxon>
        <taxon>Labeonini</taxon>
        <taxon>Cirrhinus</taxon>
    </lineage>
</organism>
<gene>
    <name evidence="1" type="ORF">Q8A67_025818</name>
</gene>
<dbReference type="AlphaFoldDB" id="A0AA88T7P4"/>
<accession>A0AA88T7P4</accession>
<dbReference type="PANTHER" id="PTHR13832">
    <property type="entry name" value="PROTEIN PHOSPHATASE 2C"/>
    <property type="match status" value="1"/>
</dbReference>
<dbReference type="EMBL" id="JAUYZG010000025">
    <property type="protein sequence ID" value="KAK2867701.1"/>
    <property type="molecule type" value="Genomic_DNA"/>
</dbReference>
<dbReference type="Proteomes" id="UP001187343">
    <property type="component" value="Unassembled WGS sequence"/>
</dbReference>
<name>A0AA88T7P4_9TELE</name>